<evidence type="ECO:0000256" key="3">
    <source>
        <dbReference type="ARBA" id="ARBA00018886"/>
    </source>
</evidence>
<keyword evidence="4" id="KW-0554">One-carbon metabolism</keyword>
<dbReference type="PROSITE" id="PS00075">
    <property type="entry name" value="DHFR_1"/>
    <property type="match status" value="1"/>
</dbReference>
<evidence type="ECO:0000256" key="4">
    <source>
        <dbReference type="ARBA" id="ARBA00022563"/>
    </source>
</evidence>
<dbReference type="PRINTS" id="PR00070">
    <property type="entry name" value="DHFR"/>
</dbReference>
<dbReference type="EMBL" id="AMYB01000004">
    <property type="protein sequence ID" value="OAD02780.1"/>
    <property type="molecule type" value="Genomic_DNA"/>
</dbReference>
<evidence type="ECO:0000256" key="7">
    <source>
        <dbReference type="RuleBase" id="RU004474"/>
    </source>
</evidence>
<feature type="domain" description="DHFR" evidence="8">
    <location>
        <begin position="9"/>
        <end position="211"/>
    </location>
</feature>
<dbReference type="VEuPathDB" id="FungiDB:MUCCIDRAFT_109621"/>
<protein>
    <recommendedName>
        <fullName evidence="3">Dihydrofolate reductase</fullName>
        <ecNumber evidence="2">1.5.1.3</ecNumber>
    </recommendedName>
</protein>
<name>A0A162QKJ9_MUCCL</name>
<evidence type="ECO:0000256" key="6">
    <source>
        <dbReference type="ARBA" id="ARBA00023002"/>
    </source>
</evidence>
<dbReference type="EC" id="1.5.1.3" evidence="2"/>
<dbReference type="GO" id="GO:0006730">
    <property type="term" value="P:one-carbon metabolic process"/>
    <property type="evidence" value="ECO:0007669"/>
    <property type="project" value="UniProtKB-KW"/>
</dbReference>
<dbReference type="GO" id="GO:0004146">
    <property type="term" value="F:dihydrofolate reductase activity"/>
    <property type="evidence" value="ECO:0007669"/>
    <property type="project" value="UniProtKB-EC"/>
</dbReference>
<dbReference type="CDD" id="cd00209">
    <property type="entry name" value="DHFR"/>
    <property type="match status" value="1"/>
</dbReference>
<reference evidence="9 10" key="1">
    <citation type="submission" date="2015-06" db="EMBL/GenBank/DDBJ databases">
        <title>Expansion of signal transduction pathways in fungi by whole-genome duplication.</title>
        <authorList>
            <consortium name="DOE Joint Genome Institute"/>
            <person name="Corrochano L.M."/>
            <person name="Kuo A."/>
            <person name="Marcet-Houben M."/>
            <person name="Polaino S."/>
            <person name="Salamov A."/>
            <person name="Villalobos J.M."/>
            <person name="Alvarez M.I."/>
            <person name="Avalos J."/>
            <person name="Benito E.P."/>
            <person name="Benoit I."/>
            <person name="Burger G."/>
            <person name="Camino L.P."/>
            <person name="Canovas D."/>
            <person name="Cerda-Olmedo E."/>
            <person name="Cheng J.-F."/>
            <person name="Dominguez A."/>
            <person name="Elias M."/>
            <person name="Eslava A.P."/>
            <person name="Glaser F."/>
            <person name="Grimwood J."/>
            <person name="Gutierrez G."/>
            <person name="Heitman J."/>
            <person name="Henrissat B."/>
            <person name="Iturriaga E.A."/>
            <person name="Lang B.F."/>
            <person name="Lavin J.L."/>
            <person name="Lee S."/>
            <person name="Li W."/>
            <person name="Lindquist E."/>
            <person name="Lopez-Garcia S."/>
            <person name="Luque E.M."/>
            <person name="Marcos A.T."/>
            <person name="Martin J."/>
            <person name="Mccluskey K."/>
            <person name="Medina H.R."/>
            <person name="Miralles-Duran A."/>
            <person name="Miyazaki A."/>
            <person name="Munoz-Torres E."/>
            <person name="Oguiza J.A."/>
            <person name="Ohm R."/>
            <person name="Olmedo M."/>
            <person name="Orejas M."/>
            <person name="Ortiz-Castellanos L."/>
            <person name="Pisabarro A.G."/>
            <person name="Rodriguez-Romero J."/>
            <person name="Ruiz-Herrera J."/>
            <person name="Ruiz-Vazquez R."/>
            <person name="Sanz C."/>
            <person name="Schackwitz W."/>
            <person name="Schmutz J."/>
            <person name="Shahriari M."/>
            <person name="Shelest E."/>
            <person name="Silva-Franco F."/>
            <person name="Soanes D."/>
            <person name="Syed K."/>
            <person name="Tagua V.G."/>
            <person name="Talbot N.J."/>
            <person name="Thon M."/>
            <person name="De Vries R.P."/>
            <person name="Wiebenga A."/>
            <person name="Yadav J.S."/>
            <person name="Braun E.L."/>
            <person name="Baker S."/>
            <person name="Garre V."/>
            <person name="Horwitz B."/>
            <person name="Torres-Martinez S."/>
            <person name="Idnurm A."/>
            <person name="Herrera-Estrella A."/>
            <person name="Gabaldon T."/>
            <person name="Grigoriev I.V."/>
        </authorList>
    </citation>
    <scope>NUCLEOTIDE SEQUENCE [LARGE SCALE GENOMIC DNA]</scope>
    <source>
        <strain evidence="9 10">CBS 277.49</strain>
    </source>
</reference>
<dbReference type="SUPFAM" id="SSF53597">
    <property type="entry name" value="Dihydrofolate reductase-like"/>
    <property type="match status" value="1"/>
</dbReference>
<dbReference type="InterPro" id="IPR024072">
    <property type="entry name" value="DHFR-like_dom_sf"/>
</dbReference>
<evidence type="ECO:0000313" key="10">
    <source>
        <dbReference type="Proteomes" id="UP000077051"/>
    </source>
</evidence>
<dbReference type="Proteomes" id="UP000077051">
    <property type="component" value="Unassembled WGS sequence"/>
</dbReference>
<dbReference type="GO" id="GO:0046452">
    <property type="term" value="P:dihydrofolate metabolic process"/>
    <property type="evidence" value="ECO:0007669"/>
    <property type="project" value="TreeGrafter"/>
</dbReference>
<dbReference type="PANTHER" id="PTHR48069:SF3">
    <property type="entry name" value="DIHYDROFOLATE REDUCTASE"/>
    <property type="match status" value="1"/>
</dbReference>
<dbReference type="GO" id="GO:0046655">
    <property type="term" value="P:folic acid metabolic process"/>
    <property type="evidence" value="ECO:0007669"/>
    <property type="project" value="TreeGrafter"/>
</dbReference>
<dbReference type="InterPro" id="IPR001796">
    <property type="entry name" value="DHFR_dom"/>
</dbReference>
<dbReference type="GO" id="GO:0005739">
    <property type="term" value="C:mitochondrion"/>
    <property type="evidence" value="ECO:0007669"/>
    <property type="project" value="TreeGrafter"/>
</dbReference>
<comment type="similarity">
    <text evidence="7">Belongs to the dihydrofolate reductase family.</text>
</comment>
<accession>A0A162QKJ9</accession>
<keyword evidence="6" id="KW-0560">Oxidoreductase</keyword>
<evidence type="ECO:0000313" key="9">
    <source>
        <dbReference type="EMBL" id="OAD02780.1"/>
    </source>
</evidence>
<keyword evidence="5" id="KW-0521">NADP</keyword>
<keyword evidence="10" id="KW-1185">Reference proteome</keyword>
<dbReference type="InterPro" id="IPR017925">
    <property type="entry name" value="DHFR_CS"/>
</dbReference>
<dbReference type="AlphaFoldDB" id="A0A162QKJ9"/>
<proteinExistence type="inferred from homology"/>
<evidence type="ECO:0000259" key="8">
    <source>
        <dbReference type="PROSITE" id="PS51330"/>
    </source>
</evidence>
<comment type="caution">
    <text evidence="9">The sequence shown here is derived from an EMBL/GenBank/DDBJ whole genome shotgun (WGS) entry which is preliminary data.</text>
</comment>
<dbReference type="UniPathway" id="UPA00077">
    <property type="reaction ID" value="UER00158"/>
</dbReference>
<sequence length="213" mass="24477">MTADKKQKPFIFMAAALAENGGIGHDNGLPWSIPGDWKFFEETTSKLYNGQFGEPQIPDDTTVWSNVMVMGRHSYESRPMLRVPLFHRYNVIVSRNKDYEIEPSPIAELVPSLDQAFELASSIVKPDGRIFVLGGEQIYRQSILRPECTHVLLTNIYSSKPIPCDTFIPKIDPEIFRRATHEELEAFLQTSVPRGKQTHEHFQYEFVLHVRKE</sequence>
<evidence type="ECO:0000256" key="5">
    <source>
        <dbReference type="ARBA" id="ARBA00022857"/>
    </source>
</evidence>
<dbReference type="Gene3D" id="3.40.430.10">
    <property type="entry name" value="Dihydrofolate Reductase, subunit A"/>
    <property type="match status" value="1"/>
</dbReference>
<organism evidence="9 10">
    <name type="scientific">Mucor lusitanicus CBS 277.49</name>
    <dbReference type="NCBI Taxonomy" id="747725"/>
    <lineage>
        <taxon>Eukaryota</taxon>
        <taxon>Fungi</taxon>
        <taxon>Fungi incertae sedis</taxon>
        <taxon>Mucoromycota</taxon>
        <taxon>Mucoromycotina</taxon>
        <taxon>Mucoromycetes</taxon>
        <taxon>Mucorales</taxon>
        <taxon>Mucorineae</taxon>
        <taxon>Mucoraceae</taxon>
        <taxon>Mucor</taxon>
    </lineage>
</organism>
<dbReference type="GO" id="GO:0046654">
    <property type="term" value="P:tetrahydrofolate biosynthetic process"/>
    <property type="evidence" value="ECO:0007669"/>
    <property type="project" value="UniProtKB-UniPathway"/>
</dbReference>
<dbReference type="GO" id="GO:0050661">
    <property type="term" value="F:NADP binding"/>
    <property type="evidence" value="ECO:0007669"/>
    <property type="project" value="InterPro"/>
</dbReference>
<comment type="pathway">
    <text evidence="1">Cofactor biosynthesis; tetrahydrofolate biosynthesis; 5,6,7,8-tetrahydrofolate from 7,8-dihydrofolate: step 1/1.</text>
</comment>
<dbReference type="STRING" id="747725.A0A162QKJ9"/>
<dbReference type="OrthoDB" id="414698at2759"/>
<dbReference type="InterPro" id="IPR012259">
    <property type="entry name" value="DHFR"/>
</dbReference>
<dbReference type="PANTHER" id="PTHR48069">
    <property type="entry name" value="DIHYDROFOLATE REDUCTASE"/>
    <property type="match status" value="1"/>
</dbReference>
<dbReference type="Pfam" id="PF00186">
    <property type="entry name" value="DHFR_1"/>
    <property type="match status" value="2"/>
</dbReference>
<dbReference type="PROSITE" id="PS51330">
    <property type="entry name" value="DHFR_2"/>
    <property type="match status" value="1"/>
</dbReference>
<evidence type="ECO:0000256" key="2">
    <source>
        <dbReference type="ARBA" id="ARBA00012856"/>
    </source>
</evidence>
<gene>
    <name evidence="9" type="ORF">MUCCIDRAFT_109621</name>
</gene>
<evidence type="ECO:0000256" key="1">
    <source>
        <dbReference type="ARBA" id="ARBA00004903"/>
    </source>
</evidence>